<dbReference type="AlphaFoldDB" id="A0AAD7RC95"/>
<comment type="caution">
    <text evidence="3">The sequence shown here is derived from an EMBL/GenBank/DDBJ whole genome shotgun (WGS) entry which is preliminary data.</text>
</comment>
<gene>
    <name evidence="3" type="ORF">AAFF_G00260300</name>
</gene>
<dbReference type="InterPro" id="IPR026511">
    <property type="entry name" value="PTHB1"/>
</dbReference>
<sequence length="582" mass="63072">MSRPAFSEAVRKLLCSPSPPSSRSRDPTGLLPPPRGGWVMALADAAEENRAGLCQAFARLRSATHLLILLLTLWHGLSPEQEGILRATLLPLLQDTPQLGWEESVDAAVSHLLRTCLSRSPKDQALSLSSGQLALPKDTARLKKHLTLLCDRLAKGGACPWPPSPTPPRPPSCQGPSDLQPSKPLSLVCLLQHARWPGECRNKMFRISRLRFEAAFQPRTSGGGASAHCGCGLTAGTMVSCVIRELFGGKARRQRGRCTVPERECAAVPKQCCAGVLCERLRFPGEQNSPDPVPGLRLVLMTSPTQQLAVALFQEHCPAAVRLSALVSQLGIRCLFDSLSNGHIKTRKLAAGFIHFLRCDRLEARGVVLEAGLVQKERFVPGHGVQNVPVETGSDSPGQPRSRRGTVTGQSSGVRPEALDYRLCKRSQALCVQVELQVLLPFPINMSSFKWGCEPIAELDQEDPIVEQESVAKFVKKRQPSKKSKTKPVSSVLGSHQAATLGSSSLRADRRPGYPSLVCETGQRVSQRPGQWSRSLMTAQPSEGFAATPPLILATRRSETTLEPLSPSPTMPRSRPTPALQG</sequence>
<proteinExistence type="predicted"/>
<organism evidence="3 4">
    <name type="scientific">Aldrovandia affinis</name>
    <dbReference type="NCBI Taxonomy" id="143900"/>
    <lineage>
        <taxon>Eukaryota</taxon>
        <taxon>Metazoa</taxon>
        <taxon>Chordata</taxon>
        <taxon>Craniata</taxon>
        <taxon>Vertebrata</taxon>
        <taxon>Euteleostomi</taxon>
        <taxon>Actinopterygii</taxon>
        <taxon>Neopterygii</taxon>
        <taxon>Teleostei</taxon>
        <taxon>Notacanthiformes</taxon>
        <taxon>Halosauridae</taxon>
        <taxon>Aldrovandia</taxon>
    </lineage>
</organism>
<feature type="compositionally biased region" description="Basic residues" evidence="1">
    <location>
        <begin position="477"/>
        <end position="486"/>
    </location>
</feature>
<feature type="domain" description="PTHB1 C-terminal helix bundle" evidence="2">
    <location>
        <begin position="77"/>
        <end position="153"/>
    </location>
</feature>
<protein>
    <recommendedName>
        <fullName evidence="2">PTHB1 C-terminal helix bundle domain-containing protein</fullName>
    </recommendedName>
</protein>
<dbReference type="PANTHER" id="PTHR20991">
    <property type="entry name" value="PARATHYROID HORMONE-RESPONSIVE B1 GENE"/>
    <property type="match status" value="1"/>
</dbReference>
<dbReference type="InterPro" id="IPR055364">
    <property type="entry name" value="PTHB1_CtH_dom"/>
</dbReference>
<accession>A0AAD7RC95</accession>
<dbReference type="Pfam" id="PF23339">
    <property type="entry name" value="PTHB1_CtH"/>
    <property type="match status" value="1"/>
</dbReference>
<feature type="compositionally biased region" description="Polar residues" evidence="1">
    <location>
        <begin position="493"/>
        <end position="506"/>
    </location>
</feature>
<feature type="region of interest" description="Disordered" evidence="1">
    <location>
        <begin position="160"/>
        <end position="179"/>
    </location>
</feature>
<feature type="region of interest" description="Disordered" evidence="1">
    <location>
        <begin position="554"/>
        <end position="582"/>
    </location>
</feature>
<feature type="compositionally biased region" description="Low complexity" evidence="1">
    <location>
        <begin position="571"/>
        <end position="582"/>
    </location>
</feature>
<dbReference type="Proteomes" id="UP001221898">
    <property type="component" value="Unassembled WGS sequence"/>
</dbReference>
<dbReference type="GO" id="GO:0016020">
    <property type="term" value="C:membrane"/>
    <property type="evidence" value="ECO:0007669"/>
    <property type="project" value="TreeGrafter"/>
</dbReference>
<dbReference type="GO" id="GO:0060271">
    <property type="term" value="P:cilium assembly"/>
    <property type="evidence" value="ECO:0007669"/>
    <property type="project" value="TreeGrafter"/>
</dbReference>
<feature type="compositionally biased region" description="Pro residues" evidence="1">
    <location>
        <begin position="160"/>
        <end position="173"/>
    </location>
</feature>
<evidence type="ECO:0000259" key="2">
    <source>
        <dbReference type="Pfam" id="PF23339"/>
    </source>
</evidence>
<reference evidence="3" key="1">
    <citation type="journal article" date="2023" name="Science">
        <title>Genome structures resolve the early diversification of teleost fishes.</title>
        <authorList>
            <person name="Parey E."/>
            <person name="Louis A."/>
            <person name="Montfort J."/>
            <person name="Bouchez O."/>
            <person name="Roques C."/>
            <person name="Iampietro C."/>
            <person name="Lluch J."/>
            <person name="Castinel A."/>
            <person name="Donnadieu C."/>
            <person name="Desvignes T."/>
            <person name="Floi Bucao C."/>
            <person name="Jouanno E."/>
            <person name="Wen M."/>
            <person name="Mejri S."/>
            <person name="Dirks R."/>
            <person name="Jansen H."/>
            <person name="Henkel C."/>
            <person name="Chen W.J."/>
            <person name="Zahm M."/>
            <person name="Cabau C."/>
            <person name="Klopp C."/>
            <person name="Thompson A.W."/>
            <person name="Robinson-Rechavi M."/>
            <person name="Braasch I."/>
            <person name="Lecointre G."/>
            <person name="Bobe J."/>
            <person name="Postlethwait J.H."/>
            <person name="Berthelot C."/>
            <person name="Roest Crollius H."/>
            <person name="Guiguen Y."/>
        </authorList>
    </citation>
    <scope>NUCLEOTIDE SEQUENCE</scope>
    <source>
        <strain evidence="3">NC1722</strain>
    </source>
</reference>
<feature type="compositionally biased region" description="Polar residues" evidence="1">
    <location>
        <begin position="393"/>
        <end position="413"/>
    </location>
</feature>
<evidence type="ECO:0000256" key="1">
    <source>
        <dbReference type="SAM" id="MobiDB-lite"/>
    </source>
</evidence>
<feature type="region of interest" description="Disordered" evidence="1">
    <location>
        <begin position="477"/>
        <end position="508"/>
    </location>
</feature>
<evidence type="ECO:0000313" key="4">
    <source>
        <dbReference type="Proteomes" id="UP001221898"/>
    </source>
</evidence>
<evidence type="ECO:0000313" key="3">
    <source>
        <dbReference type="EMBL" id="KAJ8377425.1"/>
    </source>
</evidence>
<name>A0AAD7RC95_9TELE</name>
<keyword evidence="4" id="KW-1185">Reference proteome</keyword>
<dbReference type="PANTHER" id="PTHR20991:SF0">
    <property type="entry name" value="PROTEIN PTHB1"/>
    <property type="match status" value="1"/>
</dbReference>
<dbReference type="GO" id="GO:0034464">
    <property type="term" value="C:BBSome"/>
    <property type="evidence" value="ECO:0007669"/>
    <property type="project" value="InterPro"/>
</dbReference>
<dbReference type="EMBL" id="JAINUG010000354">
    <property type="protein sequence ID" value="KAJ8377425.1"/>
    <property type="molecule type" value="Genomic_DNA"/>
</dbReference>
<feature type="region of interest" description="Disordered" evidence="1">
    <location>
        <begin position="384"/>
        <end position="413"/>
    </location>
</feature>